<evidence type="ECO:0000256" key="3">
    <source>
        <dbReference type="ARBA" id="ARBA00022448"/>
    </source>
</evidence>
<dbReference type="SUPFAM" id="SSF161098">
    <property type="entry name" value="MetI-like"/>
    <property type="match status" value="1"/>
</dbReference>
<feature type="transmembrane region" description="Helical" evidence="9">
    <location>
        <begin position="191"/>
        <end position="212"/>
    </location>
</feature>
<protein>
    <submittedName>
        <fullName evidence="11">Ectoine/hydroxyectoine ABC transporter, permease protein EhuD</fullName>
    </submittedName>
</protein>
<dbReference type="HOGENOM" id="CLU_019602_1_0_0"/>
<dbReference type="STRING" id="522772.Dacet_0141"/>
<dbReference type="NCBIfam" id="TIGR03003">
    <property type="entry name" value="ectoine_ehuD"/>
    <property type="match status" value="1"/>
</dbReference>
<evidence type="ECO:0000259" key="10">
    <source>
        <dbReference type="PROSITE" id="PS50928"/>
    </source>
</evidence>
<evidence type="ECO:0000313" key="11">
    <source>
        <dbReference type="EMBL" id="ADD66946.1"/>
    </source>
</evidence>
<dbReference type="InterPro" id="IPR014341">
    <property type="entry name" value="Ectoine_EhuD"/>
</dbReference>
<dbReference type="Gene3D" id="1.10.3720.10">
    <property type="entry name" value="MetI-like"/>
    <property type="match status" value="1"/>
</dbReference>
<evidence type="ECO:0000256" key="8">
    <source>
        <dbReference type="ARBA" id="ARBA00023136"/>
    </source>
</evidence>
<keyword evidence="12" id="KW-1185">Reference proteome</keyword>
<evidence type="ECO:0000256" key="4">
    <source>
        <dbReference type="ARBA" id="ARBA00022475"/>
    </source>
</evidence>
<dbReference type="PROSITE" id="PS50928">
    <property type="entry name" value="ABC_TM1"/>
    <property type="match status" value="1"/>
</dbReference>
<comment type="similarity">
    <text evidence="2">Belongs to the binding-protein-dependent transport system permease family. HisMQ subfamily.</text>
</comment>
<evidence type="ECO:0000256" key="5">
    <source>
        <dbReference type="ARBA" id="ARBA00022692"/>
    </source>
</evidence>
<dbReference type="PANTHER" id="PTHR30614:SF0">
    <property type="entry name" value="L-CYSTINE TRANSPORT SYSTEM PERMEASE PROTEIN TCYL"/>
    <property type="match status" value="1"/>
</dbReference>
<organism evidence="11 12">
    <name type="scientific">Denitrovibrio acetiphilus (strain DSM 12809 / NBRC 114555 / N2460)</name>
    <dbReference type="NCBI Taxonomy" id="522772"/>
    <lineage>
        <taxon>Bacteria</taxon>
        <taxon>Pseudomonadati</taxon>
        <taxon>Deferribacterota</taxon>
        <taxon>Deferribacteres</taxon>
        <taxon>Deferribacterales</taxon>
        <taxon>Geovibrionaceae</taxon>
        <taxon>Denitrovibrio</taxon>
    </lineage>
</organism>
<dbReference type="InterPro" id="IPR010065">
    <property type="entry name" value="AA_ABC_transptr_permease_3TM"/>
</dbReference>
<dbReference type="KEGG" id="dap:Dacet_0141"/>
<dbReference type="RefSeq" id="WP_013009494.1">
    <property type="nucleotide sequence ID" value="NC_013943.1"/>
</dbReference>
<evidence type="ECO:0000256" key="1">
    <source>
        <dbReference type="ARBA" id="ARBA00004429"/>
    </source>
</evidence>
<evidence type="ECO:0000256" key="7">
    <source>
        <dbReference type="ARBA" id="ARBA00022989"/>
    </source>
</evidence>
<dbReference type="CDD" id="cd06261">
    <property type="entry name" value="TM_PBP2"/>
    <property type="match status" value="1"/>
</dbReference>
<dbReference type="GO" id="GO:0022857">
    <property type="term" value="F:transmembrane transporter activity"/>
    <property type="evidence" value="ECO:0007669"/>
    <property type="project" value="InterPro"/>
</dbReference>
<reference evidence="11 12" key="1">
    <citation type="journal article" date="2010" name="Stand. Genomic Sci.">
        <title>Complete genome sequence of Denitrovibrio acetiphilus type strain (N2460).</title>
        <authorList>
            <person name="Kiss H."/>
            <person name="Lang E."/>
            <person name="Lapidus A."/>
            <person name="Copeland A."/>
            <person name="Nolan M."/>
            <person name="Glavina Del Rio T."/>
            <person name="Chen F."/>
            <person name="Lucas S."/>
            <person name="Tice H."/>
            <person name="Cheng J.F."/>
            <person name="Han C."/>
            <person name="Goodwin L."/>
            <person name="Pitluck S."/>
            <person name="Liolios K."/>
            <person name="Pati A."/>
            <person name="Ivanova N."/>
            <person name="Mavromatis K."/>
            <person name="Chen A."/>
            <person name="Palaniappan K."/>
            <person name="Land M."/>
            <person name="Hauser L."/>
            <person name="Chang Y.J."/>
            <person name="Jeffries C.D."/>
            <person name="Detter J.C."/>
            <person name="Brettin T."/>
            <person name="Spring S."/>
            <person name="Rohde M."/>
            <person name="Goker M."/>
            <person name="Woyke T."/>
            <person name="Bristow J."/>
            <person name="Eisen J.A."/>
            <person name="Markowitz V."/>
            <person name="Hugenholtz P."/>
            <person name="Kyrpides N.C."/>
            <person name="Klenk H.P."/>
        </authorList>
    </citation>
    <scope>NUCLEOTIDE SEQUENCE [LARGE SCALE GENOMIC DNA]</scope>
    <source>
        <strain evidence="12">DSM 12809 / NBRC 114555 / N2460</strain>
    </source>
</reference>
<dbReference type="AlphaFoldDB" id="D4H1W9"/>
<keyword evidence="6" id="KW-0029">Amino-acid transport</keyword>
<dbReference type="EMBL" id="CP001968">
    <property type="protein sequence ID" value="ADD66946.1"/>
    <property type="molecule type" value="Genomic_DNA"/>
</dbReference>
<evidence type="ECO:0000313" key="12">
    <source>
        <dbReference type="Proteomes" id="UP000002012"/>
    </source>
</evidence>
<dbReference type="GO" id="GO:0006865">
    <property type="term" value="P:amino acid transport"/>
    <property type="evidence" value="ECO:0007669"/>
    <property type="project" value="UniProtKB-KW"/>
</dbReference>
<evidence type="ECO:0000256" key="2">
    <source>
        <dbReference type="ARBA" id="ARBA00010072"/>
    </source>
</evidence>
<dbReference type="GO" id="GO:0043190">
    <property type="term" value="C:ATP-binding cassette (ABC) transporter complex"/>
    <property type="evidence" value="ECO:0007669"/>
    <property type="project" value="InterPro"/>
</dbReference>
<proteinExistence type="inferred from homology"/>
<sequence length="225" mass="25245">MSFDWKWGFVWDILPRLIEATGNTVMAACFGYLIAIVLGLMFALGQRTRFKVLSVVLRETVEFIRSTPLVLQIFFVFYVGPQVGVMLSPWTAGMIAIGLHYGAYLSEVYRAGIESVPKGQWEAAVSLSLSRVRTYTRVILPQAVPPAFAGMGNYLVGIFKDTPMLSVIGVAELMHTANSIGSENYRYLEPYTLVGVIFLLISLPTAWMLRILERVIRKKMGLRLR</sequence>
<dbReference type="NCBIfam" id="TIGR01726">
    <property type="entry name" value="HEQRo_perm_3TM"/>
    <property type="match status" value="1"/>
</dbReference>
<dbReference type="InParanoid" id="D4H1W9"/>
<dbReference type="PaxDb" id="522772-Dacet_0141"/>
<gene>
    <name evidence="11" type="ordered locus">Dacet_0141</name>
</gene>
<dbReference type="OrthoDB" id="9814550at2"/>
<keyword evidence="8 9" id="KW-0472">Membrane</keyword>
<dbReference type="InterPro" id="IPR043429">
    <property type="entry name" value="ArtM/GltK/GlnP/TcyL/YhdX-like"/>
</dbReference>
<feature type="domain" description="ABC transmembrane type-1" evidence="10">
    <location>
        <begin position="21"/>
        <end position="209"/>
    </location>
</feature>
<name>D4H1W9_DENA2</name>
<dbReference type="Proteomes" id="UP000002012">
    <property type="component" value="Chromosome"/>
</dbReference>
<dbReference type="eggNOG" id="COG0765">
    <property type="taxonomic scope" value="Bacteria"/>
</dbReference>
<keyword evidence="7 9" id="KW-1133">Transmembrane helix</keyword>
<dbReference type="InterPro" id="IPR000515">
    <property type="entry name" value="MetI-like"/>
</dbReference>
<keyword evidence="3 9" id="KW-0813">Transport</keyword>
<feature type="transmembrane region" description="Helical" evidence="9">
    <location>
        <begin position="20"/>
        <end position="42"/>
    </location>
</feature>
<dbReference type="Pfam" id="PF00528">
    <property type="entry name" value="BPD_transp_1"/>
    <property type="match status" value="1"/>
</dbReference>
<keyword evidence="4" id="KW-1003">Cell membrane</keyword>
<comment type="subcellular location">
    <subcellularLocation>
        <location evidence="1">Cell inner membrane</location>
        <topology evidence="1">Multi-pass membrane protein</topology>
    </subcellularLocation>
    <subcellularLocation>
        <location evidence="9">Cell membrane</location>
        <topology evidence="9">Multi-pass membrane protein</topology>
    </subcellularLocation>
</comment>
<evidence type="ECO:0000256" key="9">
    <source>
        <dbReference type="RuleBase" id="RU363032"/>
    </source>
</evidence>
<dbReference type="PANTHER" id="PTHR30614">
    <property type="entry name" value="MEMBRANE COMPONENT OF AMINO ACID ABC TRANSPORTER"/>
    <property type="match status" value="1"/>
</dbReference>
<accession>D4H1W9</accession>
<evidence type="ECO:0000256" key="6">
    <source>
        <dbReference type="ARBA" id="ARBA00022970"/>
    </source>
</evidence>
<dbReference type="InterPro" id="IPR035906">
    <property type="entry name" value="MetI-like_sf"/>
</dbReference>
<keyword evidence="5 9" id="KW-0812">Transmembrane</keyword>